<evidence type="ECO:0000313" key="2">
    <source>
        <dbReference type="Proteomes" id="UP000297647"/>
    </source>
</evidence>
<comment type="caution">
    <text evidence="1">The sequence shown here is derived from an EMBL/GenBank/DDBJ whole genome shotgun (WGS) entry which is preliminary data.</text>
</comment>
<dbReference type="PROSITE" id="PS51257">
    <property type="entry name" value="PROKAR_LIPOPROTEIN"/>
    <property type="match status" value="1"/>
</dbReference>
<dbReference type="AlphaFoldDB" id="A0A4Y9QXD3"/>
<accession>A0A4Y9QXD3</accession>
<name>A0A4Y9QXD3_9BACT</name>
<gene>
    <name evidence="1" type="ORF">E4S40_05235</name>
</gene>
<protein>
    <recommendedName>
        <fullName evidence="3">PliI/PliC-like inhibitor of I-type lysozyme</fullName>
    </recommendedName>
</protein>
<dbReference type="RefSeq" id="WP_135071896.1">
    <property type="nucleotide sequence ID" value="NZ_SPSB01000002.1"/>
</dbReference>
<reference evidence="1 2" key="1">
    <citation type="submission" date="2019-03" db="EMBL/GenBank/DDBJ databases">
        <title>Algoriphagus sp. nov, a new strain isolated from root system soil of mangrove plant Kandelia.</title>
        <authorList>
            <person name="Yin Q."/>
            <person name="Wang K."/>
            <person name="Song Z."/>
        </authorList>
    </citation>
    <scope>NUCLEOTIDE SEQUENCE [LARGE SCALE GENOMIC DNA]</scope>
    <source>
        <strain evidence="1 2">XY-J91</strain>
    </source>
</reference>
<proteinExistence type="predicted"/>
<evidence type="ECO:0000313" key="1">
    <source>
        <dbReference type="EMBL" id="TFV95625.1"/>
    </source>
</evidence>
<dbReference type="Gene3D" id="2.40.128.460">
    <property type="entry name" value="Periplasmic lysozyme inhibitor of I-type lysozyme"/>
    <property type="match status" value="1"/>
</dbReference>
<keyword evidence="2" id="KW-1185">Reference proteome</keyword>
<organism evidence="1 2">
    <name type="scientific">Algoriphagus kandeliae</name>
    <dbReference type="NCBI Taxonomy" id="2562278"/>
    <lineage>
        <taxon>Bacteria</taxon>
        <taxon>Pseudomonadati</taxon>
        <taxon>Bacteroidota</taxon>
        <taxon>Cytophagia</taxon>
        <taxon>Cytophagales</taxon>
        <taxon>Cyclobacteriaceae</taxon>
        <taxon>Algoriphagus</taxon>
    </lineage>
</organism>
<dbReference type="EMBL" id="SPSB01000002">
    <property type="protein sequence ID" value="TFV95625.1"/>
    <property type="molecule type" value="Genomic_DNA"/>
</dbReference>
<evidence type="ECO:0008006" key="3">
    <source>
        <dbReference type="Google" id="ProtNLM"/>
    </source>
</evidence>
<sequence length="333" mass="36732">MKKIFLMALIGSVLLSCSQKNQEVEEQENPAEIVAESPDESQSSVFGNYVDEGYAQRDQGYDWVSVAVKPGKDGSISISVRSRADRKKPTCTYDTKAYPLSENQYSSYQDGKQIVFSFQDGSLQISTENAADNGILYFFCSGGATLEGTYQKIDGVLDADQIDPTLFSKVLNLQGIGFNVTSVKEEDATKLTVFTFGLKEQEYNESFDLVGEQVVDAEVEDLDSDGSPELMVYTVSDGSGSYGNVYGFSVNNLKSMSQVYFPPTSENPDISQGYMGHDEFALVETRLVQRFPIYLEGDSNSNPTGGIRQVSYKLIPGEAMKKFDVDQVNAFEK</sequence>
<dbReference type="InterPro" id="IPR038643">
    <property type="entry name" value="PliI_sf"/>
</dbReference>
<dbReference type="OrthoDB" id="946181at2"/>
<dbReference type="Proteomes" id="UP000297647">
    <property type="component" value="Unassembled WGS sequence"/>
</dbReference>